<accession>A4BV01</accession>
<dbReference type="HOGENOM" id="CLU_2423943_0_0_6"/>
<dbReference type="STRING" id="314278.NB231_13876"/>
<dbReference type="Proteomes" id="UP000003374">
    <property type="component" value="Unassembled WGS sequence"/>
</dbReference>
<gene>
    <name evidence="1" type="ORF">NB231_13876</name>
</gene>
<keyword evidence="2" id="KW-1185">Reference proteome</keyword>
<dbReference type="EMBL" id="AAOF01000022">
    <property type="protein sequence ID" value="EAR20422.1"/>
    <property type="molecule type" value="Genomic_DNA"/>
</dbReference>
<protein>
    <submittedName>
        <fullName evidence="1">Uncharacterized protein</fullName>
    </submittedName>
</protein>
<comment type="caution">
    <text evidence="1">The sequence shown here is derived from an EMBL/GenBank/DDBJ whole genome shotgun (WGS) entry which is preliminary data.</text>
</comment>
<reference evidence="1 2" key="1">
    <citation type="submission" date="2006-02" db="EMBL/GenBank/DDBJ databases">
        <authorList>
            <person name="Waterbury J."/>
            <person name="Ferriera S."/>
            <person name="Johnson J."/>
            <person name="Kravitz S."/>
            <person name="Halpern A."/>
            <person name="Remington K."/>
            <person name="Beeson K."/>
            <person name="Tran B."/>
            <person name="Rogers Y.-H."/>
            <person name="Friedman R."/>
            <person name="Venter J.C."/>
        </authorList>
    </citation>
    <scope>NUCLEOTIDE SEQUENCE [LARGE SCALE GENOMIC DNA]</scope>
    <source>
        <strain evidence="1 2">Nb-231</strain>
    </source>
</reference>
<name>A4BV01_9GAMM</name>
<evidence type="ECO:0000313" key="1">
    <source>
        <dbReference type="EMBL" id="EAR20422.1"/>
    </source>
</evidence>
<organism evidence="1 2">
    <name type="scientific">Nitrococcus mobilis Nb-231</name>
    <dbReference type="NCBI Taxonomy" id="314278"/>
    <lineage>
        <taxon>Bacteria</taxon>
        <taxon>Pseudomonadati</taxon>
        <taxon>Pseudomonadota</taxon>
        <taxon>Gammaproteobacteria</taxon>
        <taxon>Chromatiales</taxon>
        <taxon>Ectothiorhodospiraceae</taxon>
        <taxon>Nitrococcus</taxon>
    </lineage>
</organism>
<evidence type="ECO:0000313" key="2">
    <source>
        <dbReference type="Proteomes" id="UP000003374"/>
    </source>
</evidence>
<proteinExistence type="predicted"/>
<sequence length="91" mass="9687">MDRRNLATAVSALRAGVRRRAGSPRALGVAFGGGLVLGLFEGGRVSAHANFPSSASMVKRFAREALWPLGMSALRVQLRRVLDDGAAAQRR</sequence>
<dbReference type="AlphaFoldDB" id="A4BV01"/>